<evidence type="ECO:0000313" key="1">
    <source>
        <dbReference type="EMBL" id="EAV38996.1"/>
    </source>
</evidence>
<organism evidence="1 2">
    <name type="scientific">Oenococcus oeni ATCC BAA-1163</name>
    <dbReference type="NCBI Taxonomy" id="379360"/>
    <lineage>
        <taxon>Bacteria</taxon>
        <taxon>Bacillati</taxon>
        <taxon>Bacillota</taxon>
        <taxon>Bacilli</taxon>
        <taxon>Lactobacillales</taxon>
        <taxon>Lactobacillaceae</taxon>
        <taxon>Oenococcus</taxon>
    </lineage>
</organism>
<evidence type="ECO:0008006" key="3">
    <source>
        <dbReference type="Google" id="ProtNLM"/>
    </source>
</evidence>
<evidence type="ECO:0000313" key="2">
    <source>
        <dbReference type="Proteomes" id="UP000003346"/>
    </source>
</evidence>
<accession>A0NKE3</accession>
<dbReference type="Pfam" id="PF13031">
    <property type="entry name" value="DUF3892"/>
    <property type="match status" value="1"/>
</dbReference>
<dbReference type="EMBL" id="AAUV01000058">
    <property type="protein sequence ID" value="EAV38996.1"/>
    <property type="molecule type" value="Genomic_DNA"/>
</dbReference>
<proteinExistence type="predicted"/>
<dbReference type="AlphaFoldDB" id="A0NKE3"/>
<protein>
    <recommendedName>
        <fullName evidence="3">DUF3892 domain-containing protein</fullName>
    </recommendedName>
</protein>
<comment type="caution">
    <text evidence="1">The sequence shown here is derived from an EMBL/GenBank/DDBJ whole genome shotgun (WGS) entry which is preliminary data.</text>
</comment>
<name>A0NKE3_OENOE</name>
<reference evidence="1 2" key="1">
    <citation type="submission" date="2006-11" db="EMBL/GenBank/DDBJ databases">
        <authorList>
            <consortium name="Laboratoire de Microbiologie (Universite Bourgogne)"/>
            <consortium name="GENOME Express"/>
            <consortium name="UMR Oenologie Ampelologie (Universite Bordeaux 2)"/>
            <person name="Guzzo J."/>
        </authorList>
    </citation>
    <scope>NUCLEOTIDE SEQUENCE [LARGE SCALE GENOMIC DNA]</scope>
    <source>
        <strain evidence="1 2">ATCC BAA-1163</strain>
    </source>
</reference>
<dbReference type="InterPro" id="IPR024997">
    <property type="entry name" value="DUF3892"/>
</dbReference>
<dbReference type="Proteomes" id="UP000003346">
    <property type="component" value="Unassembled WGS sequence"/>
</dbReference>
<sequence length="106" mass="12482">MSKWADYLIYAVHYADEPYRKHIAEVHAHKDSGEKVDAEVYSFSKDKVVHDIENANPKITFCTIYHRDGKWYQGEQVIVEMINWEQFIKTERDGTKTDNLGNLPTY</sequence>
<dbReference type="HOGENOM" id="CLU_177701_0_0_9"/>
<gene>
    <name evidence="1" type="ORF">OENOO_63027</name>
</gene>